<dbReference type="AlphaFoldDB" id="U4URV7"/>
<dbReference type="GO" id="GO:0042393">
    <property type="term" value="F:histone binding"/>
    <property type="evidence" value="ECO:0007669"/>
    <property type="project" value="TreeGrafter"/>
</dbReference>
<feature type="compositionally biased region" description="Basic and acidic residues" evidence="5">
    <location>
        <begin position="257"/>
        <end position="267"/>
    </location>
</feature>
<dbReference type="InterPro" id="IPR054552">
    <property type="entry name" value="SPT2_N"/>
</dbReference>
<dbReference type="STRING" id="77166.U4URV7"/>
<dbReference type="EMBL" id="KB632337">
    <property type="protein sequence ID" value="ERL92876.1"/>
    <property type="molecule type" value="Genomic_DNA"/>
</dbReference>
<dbReference type="Pfam" id="PF22878">
    <property type="entry name" value="SPT2_N"/>
    <property type="match status" value="1"/>
</dbReference>
<dbReference type="PANTHER" id="PTHR22691">
    <property type="entry name" value="YEAST SPT2-RELATED"/>
    <property type="match status" value="1"/>
</dbReference>
<dbReference type="GO" id="GO:0006334">
    <property type="term" value="P:nucleosome assembly"/>
    <property type="evidence" value="ECO:0007669"/>
    <property type="project" value="TreeGrafter"/>
</dbReference>
<feature type="compositionally biased region" description="Low complexity" evidence="5">
    <location>
        <begin position="392"/>
        <end position="409"/>
    </location>
</feature>
<feature type="compositionally biased region" description="Acidic residues" evidence="5">
    <location>
        <begin position="487"/>
        <end position="507"/>
    </location>
</feature>
<feature type="region of interest" description="Disordered" evidence="5">
    <location>
        <begin position="218"/>
        <end position="507"/>
    </location>
</feature>
<feature type="compositionally biased region" description="Basic and acidic residues" evidence="5">
    <location>
        <begin position="437"/>
        <end position="462"/>
    </location>
</feature>
<feature type="domain" description="SPT2 homolog N-terminal" evidence="6">
    <location>
        <begin position="58"/>
        <end position="149"/>
    </location>
</feature>
<feature type="compositionally biased region" description="Basic and acidic residues" evidence="5">
    <location>
        <begin position="297"/>
        <end position="359"/>
    </location>
</feature>
<accession>U4URV7</accession>
<evidence type="ECO:0000256" key="5">
    <source>
        <dbReference type="SAM" id="MobiDB-lite"/>
    </source>
</evidence>
<feature type="coiled-coil region" evidence="4">
    <location>
        <begin position="95"/>
        <end position="129"/>
    </location>
</feature>
<organism evidence="7 8">
    <name type="scientific">Dendroctonus ponderosae</name>
    <name type="common">Mountain pine beetle</name>
    <dbReference type="NCBI Taxonomy" id="77166"/>
    <lineage>
        <taxon>Eukaryota</taxon>
        <taxon>Metazoa</taxon>
        <taxon>Ecdysozoa</taxon>
        <taxon>Arthropoda</taxon>
        <taxon>Hexapoda</taxon>
        <taxon>Insecta</taxon>
        <taxon>Pterygota</taxon>
        <taxon>Neoptera</taxon>
        <taxon>Endopterygota</taxon>
        <taxon>Coleoptera</taxon>
        <taxon>Polyphaga</taxon>
        <taxon>Cucujiformia</taxon>
        <taxon>Curculionidae</taxon>
        <taxon>Scolytinae</taxon>
        <taxon>Dendroctonus</taxon>
    </lineage>
</organism>
<evidence type="ECO:0000256" key="1">
    <source>
        <dbReference type="ARBA" id="ARBA00006461"/>
    </source>
</evidence>
<dbReference type="GO" id="GO:0005730">
    <property type="term" value="C:nucleolus"/>
    <property type="evidence" value="ECO:0007669"/>
    <property type="project" value="TreeGrafter"/>
</dbReference>
<evidence type="ECO:0000256" key="2">
    <source>
        <dbReference type="ARBA" id="ARBA00013786"/>
    </source>
</evidence>
<dbReference type="GO" id="GO:0006360">
    <property type="term" value="P:transcription by RNA polymerase I"/>
    <property type="evidence" value="ECO:0007669"/>
    <property type="project" value="TreeGrafter"/>
</dbReference>
<dbReference type="OrthoDB" id="6259853at2759"/>
<evidence type="ECO:0000256" key="3">
    <source>
        <dbReference type="ARBA" id="ARBA00023054"/>
    </source>
</evidence>
<dbReference type="Proteomes" id="UP000030742">
    <property type="component" value="Unassembled WGS sequence"/>
</dbReference>
<protein>
    <recommendedName>
        <fullName evidence="2">Protein SPT2 homolog</fullName>
    </recommendedName>
</protein>
<feature type="compositionally biased region" description="Polar residues" evidence="5">
    <location>
        <begin position="361"/>
        <end position="375"/>
    </location>
</feature>
<dbReference type="PANTHER" id="PTHR22691:SF8">
    <property type="entry name" value="PROTEIN SPT2 HOMOLOG"/>
    <property type="match status" value="1"/>
</dbReference>
<evidence type="ECO:0000259" key="6">
    <source>
        <dbReference type="Pfam" id="PF22878"/>
    </source>
</evidence>
<dbReference type="GO" id="GO:0003677">
    <property type="term" value="F:DNA binding"/>
    <property type="evidence" value="ECO:0007669"/>
    <property type="project" value="TreeGrafter"/>
</dbReference>
<feature type="compositionally biased region" description="Basic and acidic residues" evidence="5">
    <location>
        <begin position="221"/>
        <end position="238"/>
    </location>
</feature>
<name>U4URV7_DENPD</name>
<keyword evidence="3 4" id="KW-0175">Coiled coil</keyword>
<dbReference type="SMART" id="SM00784">
    <property type="entry name" value="SPT2"/>
    <property type="match status" value="1"/>
</dbReference>
<sequence length="604" mass="69327">MEATTRNLSQEQGQLVSCLCHSVHFQLWRELAQHLVLQKSKEPSKLDHFVGESSDKIMDFCQLLHKAKKNEQNGSTRARYYSTKFEPPKKLKKENKNLSANIKKFLAKKEAEEQQKLQLENRKKEELLALRAQDKKATRRVNVMLKRTKSANQSVLEEAVDKTHTAVTRAGPEQPDEDDYGYVSQEASALYEKMMQKYSEIPEEPKFNLLKKKVSTNLNSTKDRVKAALDKEKDDAMQPRKRKRRKHQEGAEDIDNEEKGDHDRDSPVAKVTAKPKPRPAAPPPLSFQELLQIAAQKQHEPVVIEEKPQEEEKLYTKKQKRELEKEREWREHRERRQKEMEKEAVTPKAGDSKILERQLTKPLTSNKPPISSYKPSVNLPKRPEEKSSKIAANSALKSSHSSHSNGSKLPLKCTKPVGALTKEGLKRDENSASIKSKTKEFPPRDLVQKAKPKEFPPRELKPKQFPPSDVKGVKRPMPKVSKGRILDDDDSEYDSELDDFIDDGPEEGDYSTYIKEIFGYDKSRYRDVDEDVDNMESSFAQQMKEEVISAKIGIKEDLEDMKKEEEDKRRKALMKKKMKPLGTSDITQASLGFSNLSLQMGHVS</sequence>
<evidence type="ECO:0000256" key="4">
    <source>
        <dbReference type="SAM" id="Coils"/>
    </source>
</evidence>
<dbReference type="Pfam" id="PF08243">
    <property type="entry name" value="SPT2"/>
    <property type="match status" value="1"/>
</dbReference>
<evidence type="ECO:0000313" key="8">
    <source>
        <dbReference type="Proteomes" id="UP000030742"/>
    </source>
</evidence>
<dbReference type="InterPro" id="IPR013256">
    <property type="entry name" value="Chromatin_SPT2"/>
</dbReference>
<gene>
    <name evidence="7" type="ORF">D910_10182</name>
</gene>
<proteinExistence type="inferred from homology"/>
<comment type="similarity">
    <text evidence="1">Belongs to the SPT2 family.</text>
</comment>
<reference evidence="7 8" key="1">
    <citation type="journal article" date="2013" name="Genome Biol.">
        <title>Draft genome of the mountain pine beetle, Dendroctonus ponderosae Hopkins, a major forest pest.</title>
        <authorList>
            <person name="Keeling C.I."/>
            <person name="Yuen M.M."/>
            <person name="Liao N.Y."/>
            <person name="Docking T.R."/>
            <person name="Chan S.K."/>
            <person name="Taylor G.A."/>
            <person name="Palmquist D.L."/>
            <person name="Jackman S.D."/>
            <person name="Nguyen A."/>
            <person name="Li M."/>
            <person name="Henderson H."/>
            <person name="Janes J.K."/>
            <person name="Zhao Y."/>
            <person name="Pandoh P."/>
            <person name="Moore R."/>
            <person name="Sperling F.A."/>
            <person name="Huber D.P."/>
            <person name="Birol I."/>
            <person name="Jones S.J."/>
            <person name="Bohlmann J."/>
        </authorList>
    </citation>
    <scope>NUCLEOTIDE SEQUENCE</scope>
</reference>
<evidence type="ECO:0000313" key="7">
    <source>
        <dbReference type="EMBL" id="ERL92876.1"/>
    </source>
</evidence>